<evidence type="ECO:0000313" key="3">
    <source>
        <dbReference type="Proteomes" id="UP001145145"/>
    </source>
</evidence>
<comment type="caution">
    <text evidence="2">The sequence shown here is derived from an EMBL/GenBank/DDBJ whole genome shotgun (WGS) entry which is preliminary data.</text>
</comment>
<keyword evidence="3" id="KW-1185">Reference proteome</keyword>
<dbReference type="InterPro" id="IPR000182">
    <property type="entry name" value="GNAT_dom"/>
</dbReference>
<accession>A0A9W6C6R6</accession>
<dbReference type="Pfam" id="PF13302">
    <property type="entry name" value="Acetyltransf_3"/>
    <property type="match status" value="1"/>
</dbReference>
<reference evidence="2 3" key="1">
    <citation type="journal article" date="2023" name="Int. J. Syst. Evol. Microbiol.">
        <title>Sellimonas catena sp. nov., isolated from human faeces.</title>
        <authorList>
            <person name="Hisatomi A."/>
            <person name="Ohkuma M."/>
            <person name="Sakamoto M."/>
        </authorList>
    </citation>
    <scope>NUCLEOTIDE SEQUENCE [LARGE SCALE GENOMIC DNA]</scope>
    <source>
        <strain evidence="2 3">12EGH17</strain>
    </source>
</reference>
<dbReference type="Gene3D" id="3.40.630.30">
    <property type="match status" value="1"/>
</dbReference>
<evidence type="ECO:0000313" key="2">
    <source>
        <dbReference type="EMBL" id="GLG06201.1"/>
    </source>
</evidence>
<protein>
    <recommendedName>
        <fullName evidence="1">N-acetyltransferase domain-containing protein</fullName>
    </recommendedName>
</protein>
<dbReference type="EMBL" id="BSBO01000052">
    <property type="protein sequence ID" value="GLG06201.1"/>
    <property type="molecule type" value="Genomic_DNA"/>
</dbReference>
<dbReference type="PANTHER" id="PTHR43415:SF3">
    <property type="entry name" value="GNAT-FAMILY ACETYLTRANSFERASE"/>
    <property type="match status" value="1"/>
</dbReference>
<dbReference type="InterPro" id="IPR016181">
    <property type="entry name" value="Acyl_CoA_acyltransferase"/>
</dbReference>
<feature type="domain" description="N-acetyltransferase" evidence="1">
    <location>
        <begin position="30"/>
        <end position="177"/>
    </location>
</feature>
<organism evidence="2 3">
    <name type="scientific">Sellimonas catena</name>
    <dbReference type="NCBI Taxonomy" id="2994035"/>
    <lineage>
        <taxon>Bacteria</taxon>
        <taxon>Bacillati</taxon>
        <taxon>Bacillota</taxon>
        <taxon>Clostridia</taxon>
        <taxon>Lachnospirales</taxon>
        <taxon>Lachnospiraceae</taxon>
        <taxon>Sellimonas</taxon>
    </lineage>
</organism>
<dbReference type="Proteomes" id="UP001145145">
    <property type="component" value="Unassembled WGS sequence"/>
</dbReference>
<dbReference type="GO" id="GO:0016747">
    <property type="term" value="F:acyltransferase activity, transferring groups other than amino-acyl groups"/>
    <property type="evidence" value="ECO:0007669"/>
    <property type="project" value="InterPro"/>
</dbReference>
<dbReference type="AlphaFoldDB" id="A0A9W6C6R6"/>
<dbReference type="PANTHER" id="PTHR43415">
    <property type="entry name" value="SPERMIDINE N(1)-ACETYLTRANSFERASE"/>
    <property type="match status" value="1"/>
</dbReference>
<dbReference type="SUPFAM" id="SSF55729">
    <property type="entry name" value="Acyl-CoA N-acyltransferases (Nat)"/>
    <property type="match status" value="1"/>
</dbReference>
<sequence length="188" mass="22637">MKSIYLKTPEVEELYYRQKWMMDPETMSYNAGYDMEMEGYDKVSGTICKTDEQMQEWYKKWTKSHNRYIAYIYDAEMKIPVGEVYFQNDENSREYEIGIVIASQYRGKGYAYPALLSLQKVAFEENEAEILSDWFPEDRFEAVKLFRKVGFLPTDIRRKELVFGQEKEAVKYLLTKEQYEQRKMKQEI</sequence>
<gene>
    <name evidence="2" type="ORF">Selli1_33750</name>
</gene>
<dbReference type="PROSITE" id="PS51186">
    <property type="entry name" value="GNAT"/>
    <property type="match status" value="1"/>
</dbReference>
<name>A0A9W6C6R6_9FIRM</name>
<dbReference type="RefSeq" id="WP_087166773.1">
    <property type="nucleotide sequence ID" value="NZ_BSBO01000052.1"/>
</dbReference>
<proteinExistence type="predicted"/>
<evidence type="ECO:0000259" key="1">
    <source>
        <dbReference type="PROSITE" id="PS51186"/>
    </source>
</evidence>